<accession>A0A835QSV3</accession>
<dbReference type="PANTHER" id="PTHR45287:SF4">
    <property type="entry name" value="OS03G0691500 PROTEIN"/>
    <property type="match status" value="1"/>
</dbReference>
<name>A0A835QSV3_VANPL</name>
<evidence type="ECO:0000256" key="1">
    <source>
        <dbReference type="SAM" id="Coils"/>
    </source>
</evidence>
<feature type="coiled-coil region" evidence="1">
    <location>
        <begin position="266"/>
        <end position="293"/>
    </location>
</feature>
<reference evidence="2 3" key="1">
    <citation type="journal article" date="2020" name="Nat. Food">
        <title>A phased Vanilla planifolia genome enables genetic improvement of flavour and production.</title>
        <authorList>
            <person name="Hasing T."/>
            <person name="Tang H."/>
            <person name="Brym M."/>
            <person name="Khazi F."/>
            <person name="Huang T."/>
            <person name="Chambers A.H."/>
        </authorList>
    </citation>
    <scope>NUCLEOTIDE SEQUENCE [LARGE SCALE GENOMIC DNA]</scope>
    <source>
        <tissue evidence="2">Leaf</tissue>
    </source>
</reference>
<gene>
    <name evidence="2" type="ORF">HPP92_013749</name>
</gene>
<evidence type="ECO:0000313" key="3">
    <source>
        <dbReference type="Proteomes" id="UP000639772"/>
    </source>
</evidence>
<evidence type="ECO:0000313" key="2">
    <source>
        <dbReference type="EMBL" id="KAG0479030.1"/>
    </source>
</evidence>
<keyword evidence="1" id="KW-0175">Coiled coil</keyword>
<feature type="coiled-coil region" evidence="1">
    <location>
        <begin position="36"/>
        <end position="219"/>
    </location>
</feature>
<sequence length="865" mass="100988">MESLKLEYKAKCQLTEGLRRTLDDLLVKFQSTGLDVEKLAKEIAAKSEEIAAAQLRYEELGRKLQEKDSALKQLSLSSESSRAGFKEKIKELEQANKELVAALDEANIKAEGEEKIICAYKREIEGLKGQMYQLQRKCSDAELRAQAPGELRRRGEMLDQLEREKGEIEDRLKWKSEQFMHLEEALSKVQDANELRTQLEMANHALAHEERRRRLLEIQISKSKEMYENIVLEYEEAKSNIETVSTKRDEEIASLRNFLSAKMMLIKDLEYKKAFLEQENQELLNAWQEARNVQCNGVDASSVKALAQKYRSLELAHKECSKNMKAREDYWKQHIHKLTAEHDECLLTLNSKNQEISLLETDLEDSNCLLTRTRMENDEMSILIALLKSKFTEICCDVQRYNLEVEQHNRKTEVRVTILREQLENRTVALIQALAELSKERKMVESLKTRIEKLEYVKYEYITLQKELNSCESVLTELAENVDRITEEAALMEIDLKENLREVSYTLDEANISLSEKMCSLEVVEFKLREQRKVISHLEHVKCDLDAELKRYYQENYETRTRMEPAVLEGKELEKLLTEEKESFRRTLEEKERRIHELEQQNIMLQEQLAGKDLETSAAHKTLLHQLVAKENQAFQAFADNVHRRLNFMLAALETLELNHKTGVDGILMNLEESKSRCLGFLEEKLCVITDIKECIMSCDQEHNRLVEEAANYKHADMFLGDTKLHEELDNIISAQILDKQEMKYRNFLISELEKDVASLQVKLESEEKLSSSLAGSIKEIQAQLGKEKFQVDIELCNSLRFLENKKETQVNRGAVIEIMEKFPPWKEVLIEQMKDFHAFLCKVNNEGEDMRKHWEKIYQKPLSW</sequence>
<comment type="caution">
    <text evidence="2">The sequence shown here is derived from an EMBL/GenBank/DDBJ whole genome shotgun (WGS) entry which is preliminary data.</text>
</comment>
<dbReference type="Proteomes" id="UP000639772">
    <property type="component" value="Chromosome 6"/>
</dbReference>
<dbReference type="OrthoDB" id="685795at2759"/>
<dbReference type="EMBL" id="JADCNM010000006">
    <property type="protein sequence ID" value="KAG0479030.1"/>
    <property type="molecule type" value="Genomic_DNA"/>
</dbReference>
<feature type="coiled-coil region" evidence="1">
    <location>
        <begin position="420"/>
        <end position="495"/>
    </location>
</feature>
<dbReference type="AlphaFoldDB" id="A0A835QSV3"/>
<dbReference type="InterPro" id="IPR040262">
    <property type="entry name" value="At4g38062-like"/>
</dbReference>
<organism evidence="2 3">
    <name type="scientific">Vanilla planifolia</name>
    <name type="common">Vanilla</name>
    <dbReference type="NCBI Taxonomy" id="51239"/>
    <lineage>
        <taxon>Eukaryota</taxon>
        <taxon>Viridiplantae</taxon>
        <taxon>Streptophyta</taxon>
        <taxon>Embryophyta</taxon>
        <taxon>Tracheophyta</taxon>
        <taxon>Spermatophyta</taxon>
        <taxon>Magnoliopsida</taxon>
        <taxon>Liliopsida</taxon>
        <taxon>Asparagales</taxon>
        <taxon>Orchidaceae</taxon>
        <taxon>Vanilloideae</taxon>
        <taxon>Vanilleae</taxon>
        <taxon>Vanilla</taxon>
    </lineage>
</organism>
<protein>
    <submittedName>
        <fullName evidence="2">Uncharacterized protein</fullName>
    </submittedName>
</protein>
<proteinExistence type="predicted"/>
<feature type="coiled-coil region" evidence="1">
    <location>
        <begin position="574"/>
        <end position="615"/>
    </location>
</feature>
<dbReference type="PANTHER" id="PTHR45287">
    <property type="entry name" value="OS03G0691500 PROTEIN"/>
    <property type="match status" value="1"/>
</dbReference>